<feature type="domain" description="AMP-binding enzyme C-terminal" evidence="3">
    <location>
        <begin position="131"/>
        <end position="205"/>
    </location>
</feature>
<name>A0A8H3WJK2_9PEZI</name>
<dbReference type="Pfam" id="PF13193">
    <property type="entry name" value="AMP-binding_C"/>
    <property type="match status" value="1"/>
</dbReference>
<organism evidence="4 5">
    <name type="scientific">Colletotrichum asianum</name>
    <dbReference type="NCBI Taxonomy" id="702518"/>
    <lineage>
        <taxon>Eukaryota</taxon>
        <taxon>Fungi</taxon>
        <taxon>Dikarya</taxon>
        <taxon>Ascomycota</taxon>
        <taxon>Pezizomycotina</taxon>
        <taxon>Sordariomycetes</taxon>
        <taxon>Hypocreomycetidae</taxon>
        <taxon>Glomerellales</taxon>
        <taxon>Glomerellaceae</taxon>
        <taxon>Colletotrichum</taxon>
        <taxon>Colletotrichum gloeosporioides species complex</taxon>
    </lineage>
</organism>
<dbReference type="PANTHER" id="PTHR24096:SF149">
    <property type="entry name" value="AMP-BINDING DOMAIN-CONTAINING PROTEIN-RELATED"/>
    <property type="match status" value="1"/>
</dbReference>
<proteinExistence type="inferred from homology"/>
<dbReference type="AlphaFoldDB" id="A0A8H3WJK2"/>
<accession>A0A8H3WJK2</accession>
<sequence>MIFPSRYQIDIPAVDILTYVFGTPALQSDPPLFVDAGKPSEALPKGELETCVKRLAGGLRQAIKLQDDDVVVAFAKNCVWYPVVFLGAICAEDGWLKTGDVVKFQRNGLLTIVDRKKEFIKVGGVQVAPAELEGHLLEHELVKDCAVIRVMRDGQECLQAHIVPAKENLDMESIVDFMDHRLAAYKRLTGGVVFTKAIPKSGSGKILRRLIQDPEAAPWPCDG</sequence>
<dbReference type="InterPro" id="IPR042099">
    <property type="entry name" value="ANL_N_sf"/>
</dbReference>
<keyword evidence="5" id="KW-1185">Reference proteome</keyword>
<gene>
    <name evidence="4" type="ORF">GQ607_006889</name>
</gene>
<dbReference type="EMBL" id="WOWK01000034">
    <property type="protein sequence ID" value="KAF0325757.1"/>
    <property type="molecule type" value="Genomic_DNA"/>
</dbReference>
<dbReference type="InterPro" id="IPR025110">
    <property type="entry name" value="AMP-bd_C"/>
</dbReference>
<reference evidence="4 5" key="1">
    <citation type="submission" date="2019-12" db="EMBL/GenBank/DDBJ databases">
        <title>A genome sequence resource for the geographically widespread anthracnose pathogen Colletotrichum asianum.</title>
        <authorList>
            <person name="Meng Y."/>
        </authorList>
    </citation>
    <scope>NUCLEOTIDE SEQUENCE [LARGE SCALE GENOMIC DNA]</scope>
    <source>
        <strain evidence="4 5">ICMP 18580</strain>
    </source>
</reference>
<dbReference type="SUPFAM" id="SSF56801">
    <property type="entry name" value="Acetyl-CoA synthetase-like"/>
    <property type="match status" value="2"/>
</dbReference>
<protein>
    <recommendedName>
        <fullName evidence="3">AMP-binding enzyme C-terminal domain-containing protein</fullName>
    </recommendedName>
</protein>
<dbReference type="PANTHER" id="PTHR24096">
    <property type="entry name" value="LONG-CHAIN-FATTY-ACID--COA LIGASE"/>
    <property type="match status" value="1"/>
</dbReference>
<dbReference type="Gene3D" id="3.40.50.12780">
    <property type="entry name" value="N-terminal domain of ligase-like"/>
    <property type="match status" value="2"/>
</dbReference>
<keyword evidence="2" id="KW-0436">Ligase</keyword>
<evidence type="ECO:0000256" key="1">
    <source>
        <dbReference type="ARBA" id="ARBA00006432"/>
    </source>
</evidence>
<dbReference type="OrthoDB" id="6509636at2759"/>
<dbReference type="GO" id="GO:0016405">
    <property type="term" value="F:CoA-ligase activity"/>
    <property type="evidence" value="ECO:0007669"/>
    <property type="project" value="TreeGrafter"/>
</dbReference>
<evidence type="ECO:0000256" key="2">
    <source>
        <dbReference type="ARBA" id="ARBA00022598"/>
    </source>
</evidence>
<comment type="similarity">
    <text evidence="1">Belongs to the ATP-dependent AMP-binding enzyme family.</text>
</comment>
<comment type="caution">
    <text evidence="4">The sequence shown here is derived from an EMBL/GenBank/DDBJ whole genome shotgun (WGS) entry which is preliminary data.</text>
</comment>
<evidence type="ECO:0000313" key="5">
    <source>
        <dbReference type="Proteomes" id="UP000434172"/>
    </source>
</evidence>
<dbReference type="Proteomes" id="UP000434172">
    <property type="component" value="Unassembled WGS sequence"/>
</dbReference>
<evidence type="ECO:0000259" key="3">
    <source>
        <dbReference type="Pfam" id="PF13193"/>
    </source>
</evidence>
<evidence type="ECO:0000313" key="4">
    <source>
        <dbReference type="EMBL" id="KAF0325757.1"/>
    </source>
</evidence>
<dbReference type="InterPro" id="IPR045851">
    <property type="entry name" value="AMP-bd_C_sf"/>
</dbReference>
<dbReference type="Gene3D" id="3.30.300.30">
    <property type="match status" value="1"/>
</dbReference>